<gene>
    <name evidence="1" type="ORF">ACFSKL_02795</name>
</gene>
<dbReference type="EMBL" id="JBHUHR010000006">
    <property type="protein sequence ID" value="MFD2033699.1"/>
    <property type="molecule type" value="Genomic_DNA"/>
</dbReference>
<keyword evidence="2" id="KW-1185">Reference proteome</keyword>
<accession>A0ABW4VG88</accession>
<reference evidence="2" key="1">
    <citation type="journal article" date="2019" name="Int. J. Syst. Evol. Microbiol.">
        <title>The Global Catalogue of Microorganisms (GCM) 10K type strain sequencing project: providing services to taxonomists for standard genome sequencing and annotation.</title>
        <authorList>
            <consortium name="The Broad Institute Genomics Platform"/>
            <consortium name="The Broad Institute Genome Sequencing Center for Infectious Disease"/>
            <person name="Wu L."/>
            <person name="Ma J."/>
        </authorList>
    </citation>
    <scope>NUCLEOTIDE SEQUENCE [LARGE SCALE GENOMIC DNA]</scope>
    <source>
        <strain evidence="2">CGMCC 1.15180</strain>
    </source>
</reference>
<proteinExistence type="predicted"/>
<sequence length="208" mass="24023">MKILNIIIILFFLSGCTREKEVKFEEGLNYFDDTFIDHFPVKIKHIGSVQAVSQNISNAHPHVWLKYYPGKIRLDSIESSAELRAIGKYSSDDTCLIVIDKHLTSKNWYKIDKKIRNPKLIEYGDLDCHKGKFPVPNFYGEWWAETEKTLTKLEGYTMYVLEAKKGIHMDPKKLPNGLYTPLGWEHGISKGIAINKKTGAVIYWADIW</sequence>
<dbReference type="PROSITE" id="PS51257">
    <property type="entry name" value="PROKAR_LIPOPROTEIN"/>
    <property type="match status" value="1"/>
</dbReference>
<comment type="caution">
    <text evidence="1">The sequence shown here is derived from an EMBL/GenBank/DDBJ whole genome shotgun (WGS) entry which is preliminary data.</text>
</comment>
<name>A0ABW4VG88_9BACT</name>
<dbReference type="Proteomes" id="UP001597361">
    <property type="component" value="Unassembled WGS sequence"/>
</dbReference>
<organism evidence="1 2">
    <name type="scientific">Belliella marina</name>
    <dbReference type="NCBI Taxonomy" id="1644146"/>
    <lineage>
        <taxon>Bacteria</taxon>
        <taxon>Pseudomonadati</taxon>
        <taxon>Bacteroidota</taxon>
        <taxon>Cytophagia</taxon>
        <taxon>Cytophagales</taxon>
        <taxon>Cyclobacteriaceae</taxon>
        <taxon>Belliella</taxon>
    </lineage>
</organism>
<protein>
    <submittedName>
        <fullName evidence="1">Uncharacterized protein</fullName>
    </submittedName>
</protein>
<evidence type="ECO:0000313" key="1">
    <source>
        <dbReference type="EMBL" id="MFD2033699.1"/>
    </source>
</evidence>
<dbReference type="RefSeq" id="WP_376883347.1">
    <property type="nucleotide sequence ID" value="NZ_JBHUHR010000006.1"/>
</dbReference>
<evidence type="ECO:0000313" key="2">
    <source>
        <dbReference type="Proteomes" id="UP001597361"/>
    </source>
</evidence>